<dbReference type="InterPro" id="IPR009843">
    <property type="entry name" value="DUF1403"/>
</dbReference>
<evidence type="ECO:0000313" key="2">
    <source>
        <dbReference type="Proteomes" id="UP000239434"/>
    </source>
</evidence>
<evidence type="ECO:0000313" key="1">
    <source>
        <dbReference type="EMBL" id="PRD43727.1"/>
    </source>
</evidence>
<protein>
    <recommendedName>
        <fullName evidence="3">DUF1403 domain-containing protein</fullName>
    </recommendedName>
</protein>
<dbReference type="AlphaFoldDB" id="A0A2S9IT73"/>
<dbReference type="Proteomes" id="UP000239434">
    <property type="component" value="Unassembled WGS sequence"/>
</dbReference>
<reference evidence="1 2" key="1">
    <citation type="submission" date="2018-02" db="EMBL/GenBank/DDBJ databases">
        <title>The draft genome of Phyllobacterium sp. 1N-3.</title>
        <authorList>
            <person name="Liu L."/>
            <person name="Li L."/>
            <person name="Zhang X."/>
            <person name="Wang T."/>
            <person name="Liang L."/>
        </authorList>
    </citation>
    <scope>NUCLEOTIDE SEQUENCE [LARGE SCALE GENOMIC DNA]</scope>
    <source>
        <strain evidence="1 2">1N-3</strain>
    </source>
</reference>
<proteinExistence type="predicted"/>
<organism evidence="1 2">
    <name type="scientific">Phyllobacterium phragmitis</name>
    <dbReference type="NCBI Taxonomy" id="2670329"/>
    <lineage>
        <taxon>Bacteria</taxon>
        <taxon>Pseudomonadati</taxon>
        <taxon>Pseudomonadota</taxon>
        <taxon>Alphaproteobacteria</taxon>
        <taxon>Hyphomicrobiales</taxon>
        <taxon>Phyllobacteriaceae</taxon>
        <taxon>Phyllobacterium</taxon>
    </lineage>
</organism>
<evidence type="ECO:0008006" key="3">
    <source>
        <dbReference type="Google" id="ProtNLM"/>
    </source>
</evidence>
<dbReference type="EMBL" id="PVBR01000006">
    <property type="protein sequence ID" value="PRD43727.1"/>
    <property type="molecule type" value="Genomic_DNA"/>
</dbReference>
<accession>A0A2S9IT73</accession>
<sequence>MAKSPRMLIPAPPTYPAMPPALRLRTLPEGPADAGFAAGAALASLHAMAIDEHPIGSLWRDRLALTSAAALMGFLGRTEDEAALRDAVKLTRPGDDPGPGGKVLIGWRRLVERRTLLADDRWLTASAVLQLPIDDRLHDVYAVAERLAKGEGNPVAAAAEIVAVTMKFRPDAELLALWLADAIVASRLKWLRPVPLLAAEIKRKDLRSAPDHLNGDGRWPITCAAAYARAAARASDLHADLCRKAARLLEVAPKLRNKHADTVLLVLLMEDAQTARSATDAISERSARRLFERLETLGAVRELTGRSTFRLYGL</sequence>
<gene>
    <name evidence="1" type="ORF">C5748_10820</name>
</gene>
<keyword evidence="2" id="KW-1185">Reference proteome</keyword>
<name>A0A2S9IT73_9HYPH</name>
<comment type="caution">
    <text evidence="1">The sequence shown here is derived from an EMBL/GenBank/DDBJ whole genome shotgun (WGS) entry which is preliminary data.</text>
</comment>
<dbReference type="Pfam" id="PF07183">
    <property type="entry name" value="DUF1403"/>
    <property type="match status" value="1"/>
</dbReference>